<accession>A0ABP7BK00</accession>
<proteinExistence type="predicted"/>
<keyword evidence="3" id="KW-1185">Reference proteome</keyword>
<dbReference type="EMBL" id="BAAAZP010000049">
    <property type="protein sequence ID" value="GAA3661619.1"/>
    <property type="molecule type" value="Genomic_DNA"/>
</dbReference>
<dbReference type="Proteomes" id="UP001500902">
    <property type="component" value="Unassembled WGS sequence"/>
</dbReference>
<dbReference type="RefSeq" id="WP_344876585.1">
    <property type="nucleotide sequence ID" value="NZ_BAAAZP010000049.1"/>
</dbReference>
<feature type="transmembrane region" description="Helical" evidence="1">
    <location>
        <begin position="12"/>
        <end position="36"/>
    </location>
</feature>
<name>A0ABP7BK00_9ACTN</name>
<evidence type="ECO:0000313" key="2">
    <source>
        <dbReference type="EMBL" id="GAA3661619.1"/>
    </source>
</evidence>
<keyword evidence="1" id="KW-0812">Transmembrane</keyword>
<organism evidence="2 3">
    <name type="scientific">Nonomuraea antimicrobica</name>
    <dbReference type="NCBI Taxonomy" id="561173"/>
    <lineage>
        <taxon>Bacteria</taxon>
        <taxon>Bacillati</taxon>
        <taxon>Actinomycetota</taxon>
        <taxon>Actinomycetes</taxon>
        <taxon>Streptosporangiales</taxon>
        <taxon>Streptosporangiaceae</taxon>
        <taxon>Nonomuraea</taxon>
    </lineage>
</organism>
<keyword evidence="1" id="KW-1133">Transmembrane helix</keyword>
<keyword evidence="1" id="KW-0472">Membrane</keyword>
<evidence type="ECO:0000313" key="3">
    <source>
        <dbReference type="Proteomes" id="UP001500902"/>
    </source>
</evidence>
<reference evidence="3" key="1">
    <citation type="journal article" date="2019" name="Int. J. Syst. Evol. Microbiol.">
        <title>The Global Catalogue of Microorganisms (GCM) 10K type strain sequencing project: providing services to taxonomists for standard genome sequencing and annotation.</title>
        <authorList>
            <consortium name="The Broad Institute Genomics Platform"/>
            <consortium name="The Broad Institute Genome Sequencing Center for Infectious Disease"/>
            <person name="Wu L."/>
            <person name="Ma J."/>
        </authorList>
    </citation>
    <scope>NUCLEOTIDE SEQUENCE [LARGE SCALE GENOMIC DNA]</scope>
    <source>
        <strain evidence="3">JCM 16904</strain>
    </source>
</reference>
<evidence type="ECO:0008006" key="4">
    <source>
        <dbReference type="Google" id="ProtNLM"/>
    </source>
</evidence>
<gene>
    <name evidence="2" type="ORF">GCM10022224_026410</name>
</gene>
<comment type="caution">
    <text evidence="2">The sequence shown here is derived from an EMBL/GenBank/DDBJ whole genome shotgun (WGS) entry which is preliminary data.</text>
</comment>
<evidence type="ECO:0000256" key="1">
    <source>
        <dbReference type="SAM" id="Phobius"/>
    </source>
</evidence>
<sequence length="144" mass="15678">MKGKKRPRLSSVALVALFAFVAGIIFVPYLLFGAIIESGIETRSEEALKNYVEQLDRQLEKDSSGDLWRQTPGPGVIRAARPDKDSLVISTAVTVEAGGIFFNSGYEVRCYDIVFTNIGAADQAHELRKVPGCPQELRGPGVPL</sequence>
<protein>
    <recommendedName>
        <fullName evidence="4">DUF4845 domain-containing protein</fullName>
    </recommendedName>
</protein>